<keyword evidence="3" id="KW-1185">Reference proteome</keyword>
<dbReference type="EMBL" id="JASPKY010000054">
    <property type="protein sequence ID" value="KAK9744895.1"/>
    <property type="molecule type" value="Genomic_DNA"/>
</dbReference>
<sequence>MEAGHAVSVVSAQPGEIQGEEDKKQRRWHFLAAASRMQFPWFLLNREKYKEKKIRSRDAGTFWRPPHEPI</sequence>
<dbReference type="Proteomes" id="UP001458880">
    <property type="component" value="Unassembled WGS sequence"/>
</dbReference>
<organism evidence="2 3">
    <name type="scientific">Popillia japonica</name>
    <name type="common">Japanese beetle</name>
    <dbReference type="NCBI Taxonomy" id="7064"/>
    <lineage>
        <taxon>Eukaryota</taxon>
        <taxon>Metazoa</taxon>
        <taxon>Ecdysozoa</taxon>
        <taxon>Arthropoda</taxon>
        <taxon>Hexapoda</taxon>
        <taxon>Insecta</taxon>
        <taxon>Pterygota</taxon>
        <taxon>Neoptera</taxon>
        <taxon>Endopterygota</taxon>
        <taxon>Coleoptera</taxon>
        <taxon>Polyphaga</taxon>
        <taxon>Scarabaeiformia</taxon>
        <taxon>Scarabaeidae</taxon>
        <taxon>Rutelinae</taxon>
        <taxon>Popillia</taxon>
    </lineage>
</organism>
<proteinExistence type="predicted"/>
<protein>
    <submittedName>
        <fullName evidence="2">Uncharacterized protein</fullName>
    </submittedName>
</protein>
<evidence type="ECO:0000313" key="2">
    <source>
        <dbReference type="EMBL" id="KAK9744895.1"/>
    </source>
</evidence>
<reference evidence="2 3" key="1">
    <citation type="journal article" date="2024" name="BMC Genomics">
        <title>De novo assembly and annotation of Popillia japonica's genome with initial clues to its potential as an invasive pest.</title>
        <authorList>
            <person name="Cucini C."/>
            <person name="Boschi S."/>
            <person name="Funari R."/>
            <person name="Cardaioli E."/>
            <person name="Iannotti N."/>
            <person name="Marturano G."/>
            <person name="Paoli F."/>
            <person name="Bruttini M."/>
            <person name="Carapelli A."/>
            <person name="Frati F."/>
            <person name="Nardi F."/>
        </authorList>
    </citation>
    <scope>NUCLEOTIDE SEQUENCE [LARGE SCALE GENOMIC DNA]</scope>
    <source>
        <strain evidence="2">DMR45628</strain>
    </source>
</reference>
<accession>A0AAW1MDP0</accession>
<gene>
    <name evidence="2" type="ORF">QE152_g7339</name>
</gene>
<feature type="region of interest" description="Disordered" evidence="1">
    <location>
        <begin position="1"/>
        <end position="24"/>
    </location>
</feature>
<evidence type="ECO:0000313" key="3">
    <source>
        <dbReference type="Proteomes" id="UP001458880"/>
    </source>
</evidence>
<comment type="caution">
    <text evidence="2">The sequence shown here is derived from an EMBL/GenBank/DDBJ whole genome shotgun (WGS) entry which is preliminary data.</text>
</comment>
<evidence type="ECO:0000256" key="1">
    <source>
        <dbReference type="SAM" id="MobiDB-lite"/>
    </source>
</evidence>
<dbReference type="AlphaFoldDB" id="A0AAW1MDP0"/>
<name>A0AAW1MDP0_POPJA</name>